<evidence type="ECO:0000313" key="4">
    <source>
        <dbReference type="Proteomes" id="UP000278804"/>
    </source>
</evidence>
<dbReference type="RefSeq" id="WP_125164854.1">
    <property type="nucleotide sequence ID" value="NZ_CP034234.1"/>
</dbReference>
<keyword evidence="4" id="KW-1185">Reference proteome</keyword>
<keyword evidence="1" id="KW-1133">Transmembrane helix</keyword>
<reference evidence="3 4" key="1">
    <citation type="journal article" date="2020" name="Int. J. Syst. Evol. Microbiol.">
        <title>Description of Erysipelothrix piscisicarius sp. nov., an emergent fish pathogen, and assessment of virulence using a tiger barb (Puntigrus tetrazona) infection model.</title>
        <authorList>
            <person name="Pomaranski E.K."/>
            <person name="Griffin M.J."/>
            <person name="Camus A.C."/>
            <person name="Armwood A.R."/>
            <person name="Shelley J."/>
            <person name="Waldbieser G.C."/>
            <person name="LaFrentz B.R."/>
            <person name="Garcia J.C."/>
            <person name="Yanong R."/>
            <person name="Soto E."/>
        </authorList>
    </citation>
    <scope>NUCLEOTIDE SEQUENCE [LARGE SCALE GENOMIC DNA]</scope>
    <source>
        <strain evidence="3 4">15TAL0474</strain>
    </source>
</reference>
<dbReference type="InterPro" id="IPR029052">
    <property type="entry name" value="Metallo-depent_PP-like"/>
</dbReference>
<keyword evidence="1" id="KW-0812">Transmembrane</keyword>
<dbReference type="InterPro" id="IPR051158">
    <property type="entry name" value="Metallophosphoesterase_sf"/>
</dbReference>
<feature type="domain" description="Calcineurin-like phosphoesterase" evidence="2">
    <location>
        <begin position="51"/>
        <end position="204"/>
    </location>
</feature>
<dbReference type="EMBL" id="CP034234">
    <property type="protein sequence ID" value="AZK44699.1"/>
    <property type="molecule type" value="Genomic_DNA"/>
</dbReference>
<gene>
    <name evidence="3" type="ORF">EEI45_08285</name>
</gene>
<dbReference type="KEGG" id="eri:EEI45_08285"/>
<protein>
    <submittedName>
        <fullName evidence="3">Phosphoesterase</fullName>
    </submittedName>
</protein>
<dbReference type="Gene3D" id="3.60.21.10">
    <property type="match status" value="1"/>
</dbReference>
<evidence type="ECO:0000259" key="2">
    <source>
        <dbReference type="Pfam" id="PF00149"/>
    </source>
</evidence>
<dbReference type="PANTHER" id="PTHR31302">
    <property type="entry name" value="TRANSMEMBRANE PROTEIN WITH METALLOPHOSPHOESTERASE DOMAIN-RELATED"/>
    <property type="match status" value="1"/>
</dbReference>
<accession>A0A3Q8S8A9</accession>
<dbReference type="InterPro" id="IPR004843">
    <property type="entry name" value="Calcineurin-like_PHP"/>
</dbReference>
<sequence length="266" mass="30651">MVFKLILFILILVIVLIVYGMIAYYWLKTKQINVKDFKIKKEIPEQLRGKRIIFLSDFQFDHRARNFLDHAAQNVVDKTNQLEPDLVILGGDYIHQKHRRNTRIFDYLKEIEAPKIGVLGNHDYRDLETSLEGLKYADVQVIKNETVRFHGMNIIGVDDYKRGKIKLPEYDNSLNLLVTHNPDYAPKLSKGADIDIALAGHLHGGQLTFFGLYAPAANHSEYGQRYRYGMVHDDHMSIYITSGVGGTVYVLPMRLFARPEIVVIDF</sequence>
<feature type="transmembrane region" description="Helical" evidence="1">
    <location>
        <begin position="6"/>
        <end position="27"/>
    </location>
</feature>
<dbReference type="AlphaFoldDB" id="A0A3Q8S8A9"/>
<evidence type="ECO:0000313" key="3">
    <source>
        <dbReference type="EMBL" id="AZK44699.1"/>
    </source>
</evidence>
<dbReference type="PANTHER" id="PTHR31302:SF0">
    <property type="entry name" value="TRANSMEMBRANE PROTEIN WITH METALLOPHOSPHOESTERASE DOMAIN"/>
    <property type="match status" value="1"/>
</dbReference>
<dbReference type="GO" id="GO:0016787">
    <property type="term" value="F:hydrolase activity"/>
    <property type="evidence" value="ECO:0007669"/>
    <property type="project" value="InterPro"/>
</dbReference>
<dbReference type="Proteomes" id="UP000278804">
    <property type="component" value="Chromosome"/>
</dbReference>
<name>A0A3Q8S8A9_9FIRM</name>
<proteinExistence type="predicted"/>
<keyword evidence="1" id="KW-0472">Membrane</keyword>
<organism evidence="3 4">
    <name type="scientific">Erysipelothrix piscisicarius</name>
    <dbReference type="NCBI Taxonomy" id="2485784"/>
    <lineage>
        <taxon>Bacteria</taxon>
        <taxon>Bacillati</taxon>
        <taxon>Bacillota</taxon>
        <taxon>Erysipelotrichia</taxon>
        <taxon>Erysipelotrichales</taxon>
        <taxon>Erysipelotrichaceae</taxon>
        <taxon>Erysipelothrix</taxon>
    </lineage>
</organism>
<evidence type="ECO:0000256" key="1">
    <source>
        <dbReference type="SAM" id="Phobius"/>
    </source>
</evidence>
<dbReference type="Pfam" id="PF00149">
    <property type="entry name" value="Metallophos"/>
    <property type="match status" value="1"/>
</dbReference>
<dbReference type="SUPFAM" id="SSF56300">
    <property type="entry name" value="Metallo-dependent phosphatases"/>
    <property type="match status" value="1"/>
</dbReference>